<gene>
    <name evidence="2" type="ORF">CWS20_25170</name>
</gene>
<dbReference type="Proteomes" id="UP000233343">
    <property type="component" value="Unassembled WGS sequence"/>
</dbReference>
<dbReference type="InterPro" id="IPR020138">
    <property type="entry name" value="Uncharacterised_YqzF"/>
</dbReference>
<dbReference type="Pfam" id="PF11118">
    <property type="entry name" value="DUF2627"/>
    <property type="match status" value="1"/>
</dbReference>
<reference evidence="2 3" key="1">
    <citation type="journal article" date="2010" name="Int. J. Syst. Evol. Microbiol.">
        <title>Bacillus horneckiae sp. nov., isolated from a spacecraft-assembly clean room.</title>
        <authorList>
            <person name="Vaishampayan P."/>
            <person name="Probst A."/>
            <person name="Krishnamurthi S."/>
            <person name="Ghosh S."/>
            <person name="Osman S."/>
            <person name="McDowall A."/>
            <person name="Ruckmani A."/>
            <person name="Mayilraj S."/>
            <person name="Venkateswaran K."/>
        </authorList>
    </citation>
    <scope>NUCLEOTIDE SEQUENCE [LARGE SCALE GENOMIC DNA]</scope>
    <source>
        <strain evidence="3">1PO1SC</strain>
    </source>
</reference>
<organism evidence="2 3">
    <name type="scientific">Cytobacillus horneckiae</name>
    <dbReference type="NCBI Taxonomy" id="549687"/>
    <lineage>
        <taxon>Bacteria</taxon>
        <taxon>Bacillati</taxon>
        <taxon>Bacillota</taxon>
        <taxon>Bacilli</taxon>
        <taxon>Bacillales</taxon>
        <taxon>Bacillaceae</taxon>
        <taxon>Cytobacillus</taxon>
    </lineage>
</organism>
<accession>A0A2N0Z9P3</accession>
<dbReference type="AlphaFoldDB" id="A0A2N0Z9P3"/>
<comment type="caution">
    <text evidence="2">The sequence shown here is derived from an EMBL/GenBank/DDBJ whole genome shotgun (WGS) entry which is preliminary data.</text>
</comment>
<keyword evidence="1" id="KW-1133">Transmembrane helix</keyword>
<evidence type="ECO:0000313" key="2">
    <source>
        <dbReference type="EMBL" id="PKG26219.1"/>
    </source>
</evidence>
<keyword evidence="1" id="KW-0472">Membrane</keyword>
<feature type="transmembrane region" description="Helical" evidence="1">
    <location>
        <begin position="41"/>
        <end position="62"/>
    </location>
</feature>
<evidence type="ECO:0000313" key="3">
    <source>
        <dbReference type="Proteomes" id="UP000233343"/>
    </source>
</evidence>
<dbReference type="EMBL" id="PISD01000075">
    <property type="protein sequence ID" value="PKG26219.1"/>
    <property type="molecule type" value="Genomic_DNA"/>
</dbReference>
<proteinExistence type="predicted"/>
<sequence length="82" mass="9404">MIRIIALSILVIPGILAVYGIKLMRDMVFGILQSPFPFLWLQFICGLLFVLIGIGFIAGFILHRDRKRNKVQDKFKQVEGKK</sequence>
<keyword evidence="3" id="KW-1185">Reference proteome</keyword>
<keyword evidence="1" id="KW-0812">Transmembrane</keyword>
<evidence type="ECO:0000256" key="1">
    <source>
        <dbReference type="SAM" id="Phobius"/>
    </source>
</evidence>
<dbReference type="RefSeq" id="WP_066201037.1">
    <property type="nucleotide sequence ID" value="NZ_CP194732.1"/>
</dbReference>
<dbReference type="STRING" id="549687.GCA_001636335_01958"/>
<name>A0A2N0Z9P3_9BACI</name>
<protein>
    <submittedName>
        <fullName evidence="2">DUF2627 domain-containing protein</fullName>
    </submittedName>
</protein>